<dbReference type="SUPFAM" id="SSF56112">
    <property type="entry name" value="Protein kinase-like (PK-like)"/>
    <property type="match status" value="2"/>
</dbReference>
<keyword evidence="10" id="KW-1133">Transmembrane helix</keyword>
<dbReference type="Pfam" id="PF00069">
    <property type="entry name" value="Pkinase"/>
    <property type="match status" value="1"/>
</dbReference>
<keyword evidence="7" id="KW-0547">Nucleotide-binding</keyword>
<feature type="domain" description="Gnk2-homologous" evidence="14">
    <location>
        <begin position="1"/>
        <end position="89"/>
    </location>
</feature>
<keyword evidence="12 15" id="KW-0675">Receptor</keyword>
<feature type="domain" description="Protein kinase" evidence="13">
    <location>
        <begin position="1"/>
        <end position="270"/>
    </location>
</feature>
<reference evidence="15" key="1">
    <citation type="journal article" date="2023" name="Science">
        <title>Elucidation of the pathway for biosynthesis of saponin adjuvants from the soapbark tree.</title>
        <authorList>
            <person name="Reed J."/>
            <person name="Orme A."/>
            <person name="El-Demerdash A."/>
            <person name="Owen C."/>
            <person name="Martin L.B.B."/>
            <person name="Misra R.C."/>
            <person name="Kikuchi S."/>
            <person name="Rejzek M."/>
            <person name="Martin A.C."/>
            <person name="Harkess A."/>
            <person name="Leebens-Mack J."/>
            <person name="Louveau T."/>
            <person name="Stephenson M.J."/>
            <person name="Osbourn A."/>
        </authorList>
    </citation>
    <scope>NUCLEOTIDE SEQUENCE</scope>
    <source>
        <strain evidence="15">S10</strain>
    </source>
</reference>
<evidence type="ECO:0000256" key="10">
    <source>
        <dbReference type="ARBA" id="ARBA00022989"/>
    </source>
</evidence>
<keyword evidence="16" id="KW-1185">Reference proteome</keyword>
<dbReference type="GO" id="GO:0005524">
    <property type="term" value="F:ATP binding"/>
    <property type="evidence" value="ECO:0007669"/>
    <property type="project" value="UniProtKB-KW"/>
</dbReference>
<evidence type="ECO:0000256" key="1">
    <source>
        <dbReference type="ARBA" id="ARBA00004167"/>
    </source>
</evidence>
<keyword evidence="4" id="KW-0812">Transmembrane</keyword>
<evidence type="ECO:0000256" key="12">
    <source>
        <dbReference type="ARBA" id="ARBA00023170"/>
    </source>
</evidence>
<evidence type="ECO:0000256" key="11">
    <source>
        <dbReference type="ARBA" id="ARBA00023136"/>
    </source>
</evidence>
<dbReference type="Gene3D" id="1.10.510.10">
    <property type="entry name" value="Transferase(Phosphotransferase) domain 1"/>
    <property type="match status" value="1"/>
</dbReference>
<dbReference type="PANTHER" id="PTHR27002">
    <property type="entry name" value="RECEPTOR-LIKE SERINE/THREONINE-PROTEIN KINASE SD1-8"/>
    <property type="match status" value="1"/>
</dbReference>
<evidence type="ECO:0000256" key="6">
    <source>
        <dbReference type="ARBA" id="ARBA00022737"/>
    </source>
</evidence>
<evidence type="ECO:0000256" key="4">
    <source>
        <dbReference type="ARBA" id="ARBA00022692"/>
    </source>
</evidence>
<dbReference type="CDD" id="cd23509">
    <property type="entry name" value="Gnk2-like"/>
    <property type="match status" value="1"/>
</dbReference>
<protein>
    <submittedName>
        <fullName evidence="15">Cysteine-rich receptor-like protein kinase 10</fullName>
    </submittedName>
</protein>
<dbReference type="Pfam" id="PF01657">
    <property type="entry name" value="Stress-antifung"/>
    <property type="match status" value="1"/>
</dbReference>
<evidence type="ECO:0000259" key="14">
    <source>
        <dbReference type="PROSITE" id="PS51473"/>
    </source>
</evidence>
<sequence>MQLLEETMQIVVNQASSGGADKKLATKEAIFDSFQTIYTLGQCLPDLSVRDCDRCLEIADNNLPSCCGWKRGGRVLMSSCNVRFELYPFYQSNQTKAPSPVPTSVTKSKVEISTVESLLFDLITIKSATNNFSDENKLGEGGFGAVYKVVVDFGKLNHSSNILLEEDLNPKISDFGMAKIFEVDQTQGNTSRVVGTFGYMSPQYAMHGQFSVKSDGYSFGVLILEIISGRKNSHFHESNYAEDLLSYAWKHWNEGTTLELLDFCIKGFIE</sequence>
<evidence type="ECO:0000256" key="2">
    <source>
        <dbReference type="ARBA" id="ARBA00022527"/>
    </source>
</evidence>
<keyword evidence="2" id="KW-0723">Serine/threonine-protein kinase</keyword>
<evidence type="ECO:0000256" key="3">
    <source>
        <dbReference type="ARBA" id="ARBA00022679"/>
    </source>
</evidence>
<dbReference type="KEGG" id="qsa:O6P43_031192"/>
<dbReference type="InterPro" id="IPR002902">
    <property type="entry name" value="GNK2"/>
</dbReference>
<keyword evidence="11" id="KW-0472">Membrane</keyword>
<dbReference type="InterPro" id="IPR038408">
    <property type="entry name" value="GNK2_sf"/>
</dbReference>
<dbReference type="GO" id="GO:0004674">
    <property type="term" value="F:protein serine/threonine kinase activity"/>
    <property type="evidence" value="ECO:0007669"/>
    <property type="project" value="UniProtKB-KW"/>
</dbReference>
<dbReference type="Proteomes" id="UP001163823">
    <property type="component" value="Chromosome 13"/>
</dbReference>
<evidence type="ECO:0000256" key="8">
    <source>
        <dbReference type="ARBA" id="ARBA00022777"/>
    </source>
</evidence>
<keyword evidence="8 15" id="KW-0418">Kinase</keyword>
<keyword evidence="5" id="KW-0732">Signal</keyword>
<evidence type="ECO:0000256" key="9">
    <source>
        <dbReference type="ARBA" id="ARBA00022840"/>
    </source>
</evidence>
<evidence type="ECO:0000313" key="16">
    <source>
        <dbReference type="Proteomes" id="UP001163823"/>
    </source>
</evidence>
<gene>
    <name evidence="15" type="ORF">O6P43_031192</name>
</gene>
<keyword evidence="9" id="KW-0067">ATP-binding</keyword>
<dbReference type="AlphaFoldDB" id="A0AAD7KW65"/>
<dbReference type="EMBL" id="JARAOO010000013">
    <property type="protein sequence ID" value="KAJ7946231.1"/>
    <property type="molecule type" value="Genomic_DNA"/>
</dbReference>
<name>A0AAD7KW65_QUISA</name>
<comment type="subcellular location">
    <subcellularLocation>
        <location evidence="1">Membrane</location>
        <topology evidence="1">Single-pass membrane protein</topology>
    </subcellularLocation>
</comment>
<evidence type="ECO:0000313" key="15">
    <source>
        <dbReference type="EMBL" id="KAJ7946231.1"/>
    </source>
</evidence>
<evidence type="ECO:0000259" key="13">
    <source>
        <dbReference type="PROSITE" id="PS50011"/>
    </source>
</evidence>
<dbReference type="PANTHER" id="PTHR27002:SF1050">
    <property type="entry name" value="CYSTEINE-RICH RECEPTOR-LIKE PROTEIN KINASE 5"/>
    <property type="match status" value="1"/>
</dbReference>
<dbReference type="Gene3D" id="3.30.430.20">
    <property type="entry name" value="Gnk2 domain, C-X8-C-X2-C motif"/>
    <property type="match status" value="1"/>
</dbReference>
<keyword evidence="3" id="KW-0808">Transferase</keyword>
<dbReference type="GO" id="GO:0005886">
    <property type="term" value="C:plasma membrane"/>
    <property type="evidence" value="ECO:0007669"/>
    <property type="project" value="TreeGrafter"/>
</dbReference>
<evidence type="ECO:0000256" key="7">
    <source>
        <dbReference type="ARBA" id="ARBA00022741"/>
    </source>
</evidence>
<evidence type="ECO:0000256" key="5">
    <source>
        <dbReference type="ARBA" id="ARBA00022729"/>
    </source>
</evidence>
<dbReference type="InterPro" id="IPR000719">
    <property type="entry name" value="Prot_kinase_dom"/>
</dbReference>
<dbReference type="FunFam" id="3.30.430.20:FF:000002">
    <property type="entry name" value="Cysteine-rich receptor-like protein kinase 10"/>
    <property type="match status" value="1"/>
</dbReference>
<dbReference type="PROSITE" id="PS51473">
    <property type="entry name" value="GNK2"/>
    <property type="match status" value="1"/>
</dbReference>
<dbReference type="Gene3D" id="3.30.200.20">
    <property type="entry name" value="Phosphorylase Kinase, domain 1"/>
    <property type="match status" value="1"/>
</dbReference>
<organism evidence="15 16">
    <name type="scientific">Quillaja saponaria</name>
    <name type="common">Soap bark tree</name>
    <dbReference type="NCBI Taxonomy" id="32244"/>
    <lineage>
        <taxon>Eukaryota</taxon>
        <taxon>Viridiplantae</taxon>
        <taxon>Streptophyta</taxon>
        <taxon>Embryophyta</taxon>
        <taxon>Tracheophyta</taxon>
        <taxon>Spermatophyta</taxon>
        <taxon>Magnoliopsida</taxon>
        <taxon>eudicotyledons</taxon>
        <taxon>Gunneridae</taxon>
        <taxon>Pentapetalae</taxon>
        <taxon>rosids</taxon>
        <taxon>fabids</taxon>
        <taxon>Fabales</taxon>
        <taxon>Quillajaceae</taxon>
        <taxon>Quillaja</taxon>
    </lineage>
</organism>
<comment type="caution">
    <text evidence="15">The sequence shown here is derived from an EMBL/GenBank/DDBJ whole genome shotgun (WGS) entry which is preliminary data.</text>
</comment>
<accession>A0AAD7KW65</accession>
<proteinExistence type="predicted"/>
<dbReference type="InterPro" id="IPR011009">
    <property type="entry name" value="Kinase-like_dom_sf"/>
</dbReference>
<dbReference type="PROSITE" id="PS50011">
    <property type="entry name" value="PROTEIN_KINASE_DOM"/>
    <property type="match status" value="1"/>
</dbReference>
<keyword evidence="6" id="KW-0677">Repeat</keyword>